<dbReference type="HOGENOM" id="CLU_2893675_0_0_11"/>
<dbReference type="EMBL" id="AQHZ01000007">
    <property type="protein sequence ID" value="ENO18710.1"/>
    <property type="molecule type" value="Genomic_DNA"/>
</dbReference>
<evidence type="ECO:0000313" key="3">
    <source>
        <dbReference type="Proteomes" id="UP000013015"/>
    </source>
</evidence>
<name>N6W842_9ACTO</name>
<dbReference type="AlphaFoldDB" id="N6W842"/>
<proteinExistence type="predicted"/>
<dbReference type="EC" id="2.1.1.-" evidence="2"/>
<dbReference type="GO" id="GO:0032259">
    <property type="term" value="P:methylation"/>
    <property type="evidence" value="ECO:0007669"/>
    <property type="project" value="UniProtKB-KW"/>
</dbReference>
<feature type="region of interest" description="Disordered" evidence="1">
    <location>
        <begin position="1"/>
        <end position="28"/>
    </location>
</feature>
<keyword evidence="2" id="KW-0808">Transferase</keyword>
<organism evidence="2 3">
    <name type="scientific">Schaalia cardiffensis F0333</name>
    <dbReference type="NCBI Taxonomy" id="888050"/>
    <lineage>
        <taxon>Bacteria</taxon>
        <taxon>Bacillati</taxon>
        <taxon>Actinomycetota</taxon>
        <taxon>Actinomycetes</taxon>
        <taxon>Actinomycetales</taxon>
        <taxon>Actinomycetaceae</taxon>
        <taxon>Schaalia</taxon>
    </lineage>
</organism>
<evidence type="ECO:0000256" key="1">
    <source>
        <dbReference type="SAM" id="MobiDB-lite"/>
    </source>
</evidence>
<comment type="caution">
    <text evidence="2">The sequence shown here is derived from an EMBL/GenBank/DDBJ whole genome shotgun (WGS) entry which is preliminary data.</text>
</comment>
<gene>
    <name evidence="2" type="ORF">HMPREF9004_0380</name>
</gene>
<keyword evidence="2" id="KW-0489">Methyltransferase</keyword>
<dbReference type="Proteomes" id="UP000013015">
    <property type="component" value="Unassembled WGS sequence"/>
</dbReference>
<sequence>MSRFSPSHAAIHHRLNSPPRVPSLLHEPPRCSPPALSLQLPFTRARAFLLFPHPHKHSALVD</sequence>
<accession>N6W842</accession>
<evidence type="ECO:0000313" key="2">
    <source>
        <dbReference type="EMBL" id="ENO18710.1"/>
    </source>
</evidence>
<dbReference type="GO" id="GO:0008168">
    <property type="term" value="F:methyltransferase activity"/>
    <property type="evidence" value="ECO:0007669"/>
    <property type="project" value="UniProtKB-KW"/>
</dbReference>
<protein>
    <submittedName>
        <fullName evidence="2">Dimethyladenosine transferase dimethyltransferase</fullName>
        <ecNumber evidence="2">2.1.1.-</ecNumber>
    </submittedName>
</protein>
<reference evidence="2 3" key="1">
    <citation type="submission" date="2013-03" db="EMBL/GenBank/DDBJ databases">
        <title>Reference genome for the Human Microbiome Project.</title>
        <authorList>
            <person name="Aqrawi P."/>
            <person name="Ayvaz T."/>
            <person name="Bess C."/>
            <person name="Blankenburg K."/>
            <person name="Coyle M."/>
            <person name="Deng J."/>
            <person name="Forbes L."/>
            <person name="Fowler G."/>
            <person name="Francisco L."/>
            <person name="Fu Q."/>
            <person name="Gibbs R."/>
            <person name="Gross S."/>
            <person name="Gubbala S."/>
            <person name="Hale W."/>
            <person name="Hemphill L."/>
            <person name="Highlander S."/>
            <person name="Hirani K."/>
            <person name="Jackson L."/>
            <person name="Jakkamsetti A."/>
            <person name="Javaid M."/>
            <person name="Jayaseelan J.C."/>
            <person name="Jiang H."/>
            <person name="Joshi V."/>
            <person name="Korchina V."/>
            <person name="Kovar C."/>
            <person name="Lara F."/>
            <person name="Lee S."/>
            <person name="Liu Y."/>
            <person name="Mata R."/>
            <person name="Mathew T."/>
            <person name="Munidasa M."/>
            <person name="Muzny D."/>
            <person name="Nazareth L."/>
            <person name="Ngo R."/>
            <person name="Nguyen L."/>
            <person name="Nguyen N."/>
            <person name="Okwuonu G."/>
            <person name="Ongeri F."/>
            <person name="Palculict T."/>
            <person name="Patil S."/>
            <person name="Petrosino J."/>
            <person name="Pham C."/>
            <person name="Pham P."/>
            <person name="Pu L.-L."/>
            <person name="Qin X."/>
            <person name="Qu J."/>
            <person name="Reid J."/>
            <person name="Ross M."/>
            <person name="Ruth R."/>
            <person name="Saada N."/>
            <person name="San Lucas F."/>
            <person name="Santibanez J."/>
            <person name="Shang Y."/>
            <person name="Simmons D."/>
            <person name="Song X.-Z."/>
            <person name="Tang L.-Y."/>
            <person name="Thornton R."/>
            <person name="Warren J."/>
            <person name="Weissenberger G."/>
            <person name="Wilczek-Boney K."/>
            <person name="Worley K."/>
            <person name="Youmans B."/>
            <person name="Zhang J."/>
            <person name="Zhang L."/>
            <person name="Zhao Z."/>
            <person name="Zhou C."/>
            <person name="Zhu D."/>
            <person name="Zhu Y."/>
        </authorList>
    </citation>
    <scope>NUCLEOTIDE SEQUENCE [LARGE SCALE GENOMIC DNA]</scope>
    <source>
        <strain evidence="2 3">F0333</strain>
    </source>
</reference>
<keyword evidence="3" id="KW-1185">Reference proteome</keyword>